<keyword evidence="2" id="KW-1185">Reference proteome</keyword>
<dbReference type="PANTHER" id="PTHR38456:SF1">
    <property type="entry name" value="CYCLIC DI-AMP RECEPTOR A"/>
    <property type="match status" value="1"/>
</dbReference>
<dbReference type="InterPro" id="IPR011322">
    <property type="entry name" value="N-reg_PII-like_a/b"/>
</dbReference>
<dbReference type="Pfam" id="PF06153">
    <property type="entry name" value="CdAMP_rec"/>
    <property type="match status" value="1"/>
</dbReference>
<proteinExistence type="predicted"/>
<organism evidence="1 2">
    <name type="scientific">Abiotrophia defectiva ATCC 49176</name>
    <dbReference type="NCBI Taxonomy" id="592010"/>
    <lineage>
        <taxon>Bacteria</taxon>
        <taxon>Bacillati</taxon>
        <taxon>Bacillota</taxon>
        <taxon>Bacilli</taxon>
        <taxon>Lactobacillales</taxon>
        <taxon>Aerococcaceae</taxon>
        <taxon>Abiotrophia</taxon>
    </lineage>
</organism>
<dbReference type="eggNOG" id="COG3870">
    <property type="taxonomic scope" value="Bacteria"/>
</dbReference>
<dbReference type="EMBL" id="ACIN03000005">
    <property type="protein sequence ID" value="ESK65812.1"/>
    <property type="molecule type" value="Genomic_DNA"/>
</dbReference>
<dbReference type="InterPro" id="IPR010375">
    <property type="entry name" value="CdAMP_rec"/>
</dbReference>
<gene>
    <name evidence="1" type="ORF">GCWU000182_000877</name>
</gene>
<dbReference type="AlphaFoldDB" id="W1Q3P9"/>
<evidence type="ECO:0000313" key="2">
    <source>
        <dbReference type="Proteomes" id="UP000019050"/>
    </source>
</evidence>
<comment type="caution">
    <text evidence="1">The sequence shown here is derived from an EMBL/GenBank/DDBJ whole genome shotgun (WGS) entry which is preliminary data.</text>
</comment>
<protein>
    <recommendedName>
        <fullName evidence="3">Nitrogen regulatory protein P-II</fullName>
    </recommendedName>
</protein>
<dbReference type="PANTHER" id="PTHR38456">
    <property type="entry name" value="CYCLIC DI-AMP RECEPTOR A"/>
    <property type="match status" value="1"/>
</dbReference>
<evidence type="ECO:0008006" key="3">
    <source>
        <dbReference type="Google" id="ProtNLM"/>
    </source>
</evidence>
<dbReference type="SUPFAM" id="SSF54913">
    <property type="entry name" value="GlnB-like"/>
    <property type="match status" value="1"/>
</dbReference>
<accession>W1Q3P9</accession>
<dbReference type="Gene3D" id="3.30.70.120">
    <property type="match status" value="1"/>
</dbReference>
<evidence type="ECO:0000313" key="1">
    <source>
        <dbReference type="EMBL" id="ESK65812.1"/>
    </source>
</evidence>
<dbReference type="Proteomes" id="UP000019050">
    <property type="component" value="Unassembled WGS sequence"/>
</dbReference>
<name>W1Q3P9_ABIDE</name>
<dbReference type="InterPro" id="IPR015867">
    <property type="entry name" value="N-reg_PII/ATP_PRibTrfase_C"/>
</dbReference>
<dbReference type="STRING" id="592010.GCWU000182_000877"/>
<reference evidence="1" key="1">
    <citation type="submission" date="2013-06" db="EMBL/GenBank/DDBJ databases">
        <authorList>
            <person name="Weinstock G."/>
            <person name="Sodergren E."/>
            <person name="Clifton S."/>
            <person name="Fulton L."/>
            <person name="Fulton B."/>
            <person name="Courtney L."/>
            <person name="Fronick C."/>
            <person name="Harrison M."/>
            <person name="Strong C."/>
            <person name="Farmer C."/>
            <person name="Delahaunty K."/>
            <person name="Markovic C."/>
            <person name="Hall O."/>
            <person name="Minx P."/>
            <person name="Tomlinson C."/>
            <person name="Mitreva M."/>
            <person name="Nelson J."/>
            <person name="Hou S."/>
            <person name="Wollam A."/>
            <person name="Pepin K.H."/>
            <person name="Johnson M."/>
            <person name="Bhonagiri V."/>
            <person name="Nash W.E."/>
            <person name="Warren W."/>
            <person name="Chinwalla A."/>
            <person name="Mardis E.R."/>
            <person name="Wilson R.K."/>
        </authorList>
    </citation>
    <scope>NUCLEOTIDE SEQUENCE [LARGE SCALE GENOMIC DNA]</scope>
    <source>
        <strain evidence="1">ATCC 49176</strain>
    </source>
</reference>
<dbReference type="HOGENOM" id="CLU_143974_1_0_9"/>
<sequence length="110" mass="12230">MMKLIIAIVQDQDQNELSRAFYDANVRATKLSTTGGFLRAGNTTFMIGIEEERIEEVLKIIDQCSKAREQYVSAPLHLDMGLDSAVNLPVKVEVGGATVFVLPIESFHQF</sequence>